<name>A0A839QID6_9MICC</name>
<evidence type="ECO:0000313" key="2">
    <source>
        <dbReference type="EMBL" id="MBB2994504.1"/>
    </source>
</evidence>
<gene>
    <name evidence="2" type="ORF">E9229_000695</name>
</gene>
<dbReference type="Proteomes" id="UP000523000">
    <property type="component" value="Unassembled WGS sequence"/>
</dbReference>
<evidence type="ECO:0000313" key="3">
    <source>
        <dbReference type="Proteomes" id="UP000523000"/>
    </source>
</evidence>
<dbReference type="AlphaFoldDB" id="A0A839QID6"/>
<organism evidence="2 3">
    <name type="scientific">Paeniglutamicibacter cryotolerans</name>
    <dbReference type="NCBI Taxonomy" id="670079"/>
    <lineage>
        <taxon>Bacteria</taxon>
        <taxon>Bacillati</taxon>
        <taxon>Actinomycetota</taxon>
        <taxon>Actinomycetes</taxon>
        <taxon>Micrococcales</taxon>
        <taxon>Micrococcaceae</taxon>
        <taxon>Paeniglutamicibacter</taxon>
    </lineage>
</organism>
<keyword evidence="3" id="KW-1185">Reference proteome</keyword>
<feature type="transmembrane region" description="Helical" evidence="1">
    <location>
        <begin position="124"/>
        <end position="149"/>
    </location>
</feature>
<proteinExistence type="predicted"/>
<protein>
    <submittedName>
        <fullName evidence="2">CHASE1-domain containing sensor protein</fullName>
    </submittedName>
</protein>
<comment type="caution">
    <text evidence="2">The sequence shown here is derived from an EMBL/GenBank/DDBJ whole genome shotgun (WGS) entry which is preliminary data.</text>
</comment>
<keyword evidence="1" id="KW-1133">Transmembrane helix</keyword>
<reference evidence="2 3" key="1">
    <citation type="submission" date="2020-08" db="EMBL/GenBank/DDBJ databases">
        <title>Sequencing the genomes of 1000 actinobacteria strains.</title>
        <authorList>
            <person name="Klenk H.-P."/>
        </authorList>
    </citation>
    <scope>NUCLEOTIDE SEQUENCE [LARGE SCALE GENOMIC DNA]</scope>
    <source>
        <strain evidence="2 3">DSM 22826</strain>
    </source>
</reference>
<dbReference type="EMBL" id="JACHVS010000001">
    <property type="protein sequence ID" value="MBB2994504.1"/>
    <property type="molecule type" value="Genomic_DNA"/>
</dbReference>
<evidence type="ECO:0000256" key="1">
    <source>
        <dbReference type="SAM" id="Phobius"/>
    </source>
</evidence>
<keyword evidence="1" id="KW-0812">Transmembrane</keyword>
<keyword evidence="1" id="KW-0472">Membrane</keyword>
<dbReference type="RefSeq" id="WP_183509878.1">
    <property type="nucleotide sequence ID" value="NZ_BAABGK010000017.1"/>
</dbReference>
<sequence>MKTKITSRLIGAVVVVLLLAFMALGLAFVGQGLQDRANAAAFQATDSTILQTLGTVKWVAGRTASTSLQVGFESAGGQSVETKIWTSGSNRVFSDGQQVELEYVLQHPTSARLRDGNAGKARTLGMLAGGGVMTSVAAFLIVVCVRSVVHTRRK</sequence>
<accession>A0A839QID6</accession>